<feature type="transmembrane region" description="Helical" evidence="2">
    <location>
        <begin position="648"/>
        <end position="670"/>
    </location>
</feature>
<evidence type="ECO:0000313" key="3">
    <source>
        <dbReference type="EMBL" id="KIV92014.1"/>
    </source>
</evidence>
<reference evidence="3 4" key="1">
    <citation type="submission" date="2015-01" db="EMBL/GenBank/DDBJ databases">
        <title>The Genome Sequence of Exophiala mesophila CBS40295.</title>
        <authorList>
            <consortium name="The Broad Institute Genomics Platform"/>
            <person name="Cuomo C."/>
            <person name="de Hoog S."/>
            <person name="Gorbushina A."/>
            <person name="Stielow B."/>
            <person name="Teixiera M."/>
            <person name="Abouelleil A."/>
            <person name="Chapman S.B."/>
            <person name="Priest M."/>
            <person name="Young S.K."/>
            <person name="Wortman J."/>
            <person name="Nusbaum C."/>
            <person name="Birren B."/>
        </authorList>
    </citation>
    <scope>NUCLEOTIDE SEQUENCE [LARGE SCALE GENOMIC DNA]</scope>
    <source>
        <strain evidence="3 4">CBS 40295</strain>
    </source>
</reference>
<feature type="transmembrane region" description="Helical" evidence="2">
    <location>
        <begin position="269"/>
        <end position="286"/>
    </location>
</feature>
<feature type="transmembrane region" description="Helical" evidence="2">
    <location>
        <begin position="128"/>
        <end position="151"/>
    </location>
</feature>
<feature type="region of interest" description="Disordered" evidence="1">
    <location>
        <begin position="60"/>
        <end position="99"/>
    </location>
</feature>
<dbReference type="VEuPathDB" id="FungiDB:PV10_06494"/>
<dbReference type="GeneID" id="27324339"/>
<keyword evidence="2" id="KW-1133">Transmembrane helix</keyword>
<dbReference type="OMA" id="VDYSWVN"/>
<evidence type="ECO:0000256" key="1">
    <source>
        <dbReference type="SAM" id="MobiDB-lite"/>
    </source>
</evidence>
<dbReference type="RefSeq" id="XP_016223588.1">
    <property type="nucleotide sequence ID" value="XM_016371295.1"/>
</dbReference>
<dbReference type="EMBL" id="KN847523">
    <property type="protein sequence ID" value="KIV92014.1"/>
    <property type="molecule type" value="Genomic_DNA"/>
</dbReference>
<dbReference type="Proteomes" id="UP000054302">
    <property type="component" value="Unassembled WGS sequence"/>
</dbReference>
<feature type="compositionally biased region" description="Low complexity" evidence="1">
    <location>
        <begin position="79"/>
        <end position="92"/>
    </location>
</feature>
<organism evidence="3 4">
    <name type="scientific">Exophiala mesophila</name>
    <name type="common">Black yeast-like fungus</name>
    <dbReference type="NCBI Taxonomy" id="212818"/>
    <lineage>
        <taxon>Eukaryota</taxon>
        <taxon>Fungi</taxon>
        <taxon>Dikarya</taxon>
        <taxon>Ascomycota</taxon>
        <taxon>Pezizomycotina</taxon>
        <taxon>Eurotiomycetes</taxon>
        <taxon>Chaetothyriomycetidae</taxon>
        <taxon>Chaetothyriales</taxon>
        <taxon>Herpotrichiellaceae</taxon>
        <taxon>Exophiala</taxon>
    </lineage>
</organism>
<dbReference type="STRING" id="212818.A0A0D1ZDP1"/>
<evidence type="ECO:0000313" key="4">
    <source>
        <dbReference type="Proteomes" id="UP000054302"/>
    </source>
</evidence>
<feature type="transmembrane region" description="Helical" evidence="2">
    <location>
        <begin position="186"/>
        <end position="211"/>
    </location>
</feature>
<keyword evidence="2" id="KW-0812">Transmembrane</keyword>
<gene>
    <name evidence="3" type="ORF">PV10_06494</name>
</gene>
<protein>
    <submittedName>
        <fullName evidence="3">Uncharacterized protein</fullName>
    </submittedName>
</protein>
<accession>A0A0D1ZDP1</accession>
<keyword evidence="4" id="KW-1185">Reference proteome</keyword>
<keyword evidence="2" id="KW-0472">Membrane</keyword>
<dbReference type="AlphaFoldDB" id="A0A0D1ZDP1"/>
<proteinExistence type="predicted"/>
<feature type="transmembrane region" description="Helical" evidence="2">
    <location>
        <begin position="231"/>
        <end position="249"/>
    </location>
</feature>
<evidence type="ECO:0000256" key="2">
    <source>
        <dbReference type="SAM" id="Phobius"/>
    </source>
</evidence>
<sequence length="743" mass="81300">MSSLNPFWEYLTPVTSRASLTSASETPTRNFTYQSAGRPIRNFNLIPSSDDDLQNQAFLPRATGPSVRTRDPIFTENPSKSSSRSSSRAARSLPPKYEYSSWPSAAKYSLSSSCQDEPCPKFPLTKAVILPAIIIIVPMTLLIGALFGLILGYRVKSDKSLFTQVSNSHLLENRGVFLVNYSATRIVFVASWASTMAPLLAGFIMNLHSFQSALVMTRSSSGFDQHDLPTPYQYSLLVGLCLASIGRLWRFFSYSAGKDVVIPPVLRRAARMLFLTLLLACVVFAADSAVHYTTSTIAFDRVSVSSEKLAYGRGLSEACLTLNRSENFGLPCSRNGLVAMNDYDTFARGQNEIFFLNHGTSNESEILLVDQPGSNDTIQAAVIIPQHAILNTYRDYRAETVGIVTTCEPITNQCEWTDGGSNDNYSQFNCSDHFWGILGKMVQIDTTGRTVEDPDVPPLAYKPGSAVQYAYFLDADLNVPYDSAGDLGPMMDDSDLINPVYFGFAARFAAVSQRAGVNMSSDPGVHQGLTATYDVILKCQYITSSVDYSWVNSSAYINEITPSPNGTLAELFHGYNLAGSFSSFDNDVQDLFLQAVLSENTQQLADSFANGYSKRVLGVIGPFLSARENLQEQNRTPLLVAKVPKLPLAFLVACCLGYVVLGITSVVIACRALGKLDVRDVAFRFSLPALALYAFRDRTTDEAALKPADGGHPVFDEKKITSETMRVAVEGDPRNGFSLKSLV</sequence>
<name>A0A0D1ZDP1_EXOME</name>
<dbReference type="HOGENOM" id="CLU_019655_1_0_1"/>
<dbReference type="OrthoDB" id="3344043at2759"/>